<reference evidence="2" key="1">
    <citation type="submission" date="2023-10" db="EMBL/GenBank/DDBJ databases">
        <title>Genome analysis and identification of Salinococcus sp. Bachu38 nov., a PGPR from the rhizosphere of Tamarix.</title>
        <authorList>
            <person name="Liang Z."/>
            <person name="Zhang X."/>
            <person name="Jia J."/>
            <person name="Chen X."/>
            <person name="Wang Y."/>
            <person name="Wang Q."/>
            <person name="Wang R."/>
        </authorList>
    </citation>
    <scope>NUCLEOTIDE SEQUENCE [LARGE SCALE GENOMIC DNA]</scope>
    <source>
        <strain evidence="2">Bachu38</strain>
    </source>
</reference>
<name>A0ABZ3CL65_9STAP</name>
<accession>A0ABZ3CL65</accession>
<dbReference type="Gene3D" id="3.40.50.1820">
    <property type="entry name" value="alpha/beta hydrolase"/>
    <property type="match status" value="1"/>
</dbReference>
<protein>
    <submittedName>
        <fullName evidence="1">Alpha/beta fold hydrolase</fullName>
    </submittedName>
</protein>
<evidence type="ECO:0000313" key="2">
    <source>
        <dbReference type="Proteomes" id="UP001455384"/>
    </source>
</evidence>
<proteinExistence type="predicted"/>
<evidence type="ECO:0000313" key="1">
    <source>
        <dbReference type="EMBL" id="WZX30787.1"/>
    </source>
</evidence>
<dbReference type="Proteomes" id="UP001455384">
    <property type="component" value="Chromosome"/>
</dbReference>
<gene>
    <name evidence="1" type="ORF">RQP18_06220</name>
</gene>
<keyword evidence="1" id="KW-0378">Hydrolase</keyword>
<dbReference type="InterPro" id="IPR029058">
    <property type="entry name" value="AB_hydrolase_fold"/>
</dbReference>
<sequence>MCKIDYYKSELKDYDFRKELEKTPVKTYVYCGSHDAQCPHGFREEVADLMRNCPLATFKFNNHSLDIEKKENFKAFLELTISYA</sequence>
<organism evidence="1 2">
    <name type="scientific">Salinicoccus bachuensis</name>
    <dbReference type="NCBI Taxonomy" id="3136731"/>
    <lineage>
        <taxon>Bacteria</taxon>
        <taxon>Bacillati</taxon>
        <taxon>Bacillota</taxon>
        <taxon>Bacilli</taxon>
        <taxon>Bacillales</taxon>
        <taxon>Staphylococcaceae</taxon>
        <taxon>Salinicoccus</taxon>
    </lineage>
</organism>
<keyword evidence="2" id="KW-1185">Reference proteome</keyword>
<dbReference type="EMBL" id="CP138333">
    <property type="protein sequence ID" value="WZX30787.1"/>
    <property type="molecule type" value="Genomic_DNA"/>
</dbReference>
<dbReference type="GO" id="GO:0016787">
    <property type="term" value="F:hydrolase activity"/>
    <property type="evidence" value="ECO:0007669"/>
    <property type="project" value="UniProtKB-KW"/>
</dbReference>
<dbReference type="RefSeq" id="WP_342389295.1">
    <property type="nucleotide sequence ID" value="NZ_CP138333.2"/>
</dbReference>
<dbReference type="SUPFAM" id="SSF53474">
    <property type="entry name" value="alpha/beta-Hydrolases"/>
    <property type="match status" value="1"/>
</dbReference>